<dbReference type="Proteomes" id="UP000322000">
    <property type="component" value="Chromosome 7"/>
</dbReference>
<protein>
    <submittedName>
        <fullName evidence="11">Uncharacterized protein LOC113495668 isoform X2</fullName>
    </submittedName>
</protein>
<keyword evidence="1" id="KW-0341">Growth regulation</keyword>
<evidence type="ECO:0000313" key="10">
    <source>
        <dbReference type="Proteomes" id="UP000322000"/>
    </source>
</evidence>
<dbReference type="InterPro" id="IPR037346">
    <property type="entry name" value="SOCS7_SOCS"/>
</dbReference>
<evidence type="ECO:0000313" key="11">
    <source>
        <dbReference type="RefSeq" id="XP_026730323.1"/>
    </source>
</evidence>
<feature type="compositionally biased region" description="Low complexity" evidence="7">
    <location>
        <begin position="25"/>
        <end position="34"/>
    </location>
</feature>
<dbReference type="PROSITE" id="PS50225">
    <property type="entry name" value="SOCS"/>
    <property type="match status" value="1"/>
</dbReference>
<evidence type="ECO:0000256" key="1">
    <source>
        <dbReference type="ARBA" id="ARBA00022604"/>
    </source>
</evidence>
<sequence length="630" mass="71570">MESPPFSTHSEAPPLSEDSGLIITSGSFSSDSASGWHHVASEDNPVSDNLDNCTTEYAPPSVVFTNDDTIKQKSTLDVVINPRHLSPMYPRKLKPESLYERRQCLNHRFASPRLLHLSPCRANRPSSRNSLSSRLSSSHNSLVTQFQADDSNFITQAISHDTLTTKSSDITDMYNVPFDSDIYAVPIDMVRPSHSNMRNKGKKQLRNNKKRAKNTLQNIAPNNFPIDKNHKPKENTRHKDVKTKRHSLPSSSCKKPTGDSDTDSLHLTLREMRKYLQTLYSSSSDSECRATINKKNNPIVTNVGIHTKHTSKDTCSTVFLKESNELPRTVETNNNNRKANKNSFGMNAKNKKHKENIPKDMIELEKNDKVVKKSITSQNPKTKMSPVRILSINLKQSFCNLFRWRRQPVVENAGDVEKLSGNKEETPPAAVRRALPPLPQPPNVHQGARRTATEEDTVMDFATSIQKVKDYGWYWGPISVEAAEKILSNEPDGSFIVRDSSDDHYIFTLTFKLNGLRHVRIEHDQGNFCFGGCTMFKAQTIVEFIENAVETSRSGRYLFFLNLRPVLGPVRVQLLYPVSRFKRVQSLQHMCRFVILKYVRRDLISGLPLPRRLVDYLSATHYYSELLADM</sequence>
<feature type="domain" description="SH2" evidence="8">
    <location>
        <begin position="473"/>
        <end position="578"/>
    </location>
</feature>
<dbReference type="SUPFAM" id="SSF158235">
    <property type="entry name" value="SOCS box-like"/>
    <property type="match status" value="1"/>
</dbReference>
<evidence type="ECO:0000256" key="6">
    <source>
        <dbReference type="PROSITE-ProRule" id="PRU00191"/>
    </source>
</evidence>
<dbReference type="PANTHER" id="PTHR10155">
    <property type="entry name" value="PHOSPHATIDYLINOSITOL 3-KINASE REGULATORY SUBUNIT"/>
    <property type="match status" value="1"/>
</dbReference>
<dbReference type="InterPro" id="IPR035866">
    <property type="entry name" value="SOCS7_SH2"/>
</dbReference>
<dbReference type="SUPFAM" id="SSF55550">
    <property type="entry name" value="SH2 domain"/>
    <property type="match status" value="1"/>
</dbReference>
<dbReference type="Gene3D" id="3.30.505.10">
    <property type="entry name" value="SH2 domain"/>
    <property type="match status" value="1"/>
</dbReference>
<dbReference type="Pfam" id="PF00017">
    <property type="entry name" value="SH2"/>
    <property type="match status" value="1"/>
</dbReference>
<keyword evidence="10" id="KW-1185">Reference proteome</keyword>
<dbReference type="SMART" id="SM00252">
    <property type="entry name" value="SH2"/>
    <property type="match status" value="1"/>
</dbReference>
<dbReference type="SMART" id="SM00253">
    <property type="entry name" value="SOCS"/>
    <property type="match status" value="1"/>
</dbReference>
<dbReference type="SMART" id="SM00969">
    <property type="entry name" value="SOCS_box"/>
    <property type="match status" value="1"/>
</dbReference>
<reference evidence="11" key="1">
    <citation type="submission" date="2025-08" db="UniProtKB">
        <authorList>
            <consortium name="RefSeq"/>
        </authorList>
    </citation>
    <scope>IDENTIFICATION</scope>
</reference>
<proteinExistence type="predicted"/>
<evidence type="ECO:0000256" key="7">
    <source>
        <dbReference type="SAM" id="MobiDB-lite"/>
    </source>
</evidence>
<evidence type="ECO:0000259" key="8">
    <source>
        <dbReference type="PROSITE" id="PS50001"/>
    </source>
</evidence>
<feature type="compositionally biased region" description="Basic residues" evidence="7">
    <location>
        <begin position="197"/>
        <end position="213"/>
    </location>
</feature>
<dbReference type="PROSITE" id="PS50001">
    <property type="entry name" value="SH2"/>
    <property type="match status" value="1"/>
</dbReference>
<keyword evidence="3" id="KW-0833">Ubl conjugation pathway</keyword>
<name>A0A7E5VPR3_TRINI</name>
<dbReference type="GO" id="GO:0046854">
    <property type="term" value="P:phosphatidylinositol phosphate biosynthetic process"/>
    <property type="evidence" value="ECO:0007669"/>
    <property type="project" value="TreeGrafter"/>
</dbReference>
<evidence type="ECO:0000256" key="2">
    <source>
        <dbReference type="ARBA" id="ARBA00022700"/>
    </source>
</evidence>
<dbReference type="RefSeq" id="XP_026730323.1">
    <property type="nucleotide sequence ID" value="XM_026874522.1"/>
</dbReference>
<dbReference type="CDD" id="cd10388">
    <property type="entry name" value="SH2_SOCS7"/>
    <property type="match status" value="1"/>
</dbReference>
<dbReference type="PANTHER" id="PTHR10155:SF5">
    <property type="entry name" value="SUPPRESSOR OF CYTOKINE SIGNALING 7"/>
    <property type="match status" value="1"/>
</dbReference>
<dbReference type="Pfam" id="PF07525">
    <property type="entry name" value="SOCS_box"/>
    <property type="match status" value="1"/>
</dbReference>
<dbReference type="InterPro" id="IPR036860">
    <property type="entry name" value="SH2_dom_sf"/>
</dbReference>
<comment type="pathway">
    <text evidence="5">Protein modification.</text>
</comment>
<feature type="region of interest" description="Disordered" evidence="7">
    <location>
        <begin position="1"/>
        <end position="52"/>
    </location>
</feature>
<dbReference type="GO" id="GO:0009968">
    <property type="term" value="P:negative regulation of signal transduction"/>
    <property type="evidence" value="ECO:0007669"/>
    <property type="project" value="UniProtKB-KW"/>
</dbReference>
<feature type="region of interest" description="Disordered" evidence="7">
    <location>
        <begin position="192"/>
        <end position="263"/>
    </location>
</feature>
<dbReference type="GO" id="GO:0005942">
    <property type="term" value="C:phosphatidylinositol 3-kinase complex"/>
    <property type="evidence" value="ECO:0007669"/>
    <property type="project" value="TreeGrafter"/>
</dbReference>
<evidence type="ECO:0000256" key="5">
    <source>
        <dbReference type="ARBA" id="ARBA00043952"/>
    </source>
</evidence>
<dbReference type="CDD" id="cd03741">
    <property type="entry name" value="SOCS_SOCS7"/>
    <property type="match status" value="1"/>
</dbReference>
<dbReference type="GO" id="GO:0046935">
    <property type="term" value="F:1-phosphatidylinositol-3-kinase regulator activity"/>
    <property type="evidence" value="ECO:0007669"/>
    <property type="project" value="TreeGrafter"/>
</dbReference>
<organism evidence="10 11">
    <name type="scientific">Trichoplusia ni</name>
    <name type="common">Cabbage looper</name>
    <dbReference type="NCBI Taxonomy" id="7111"/>
    <lineage>
        <taxon>Eukaryota</taxon>
        <taxon>Metazoa</taxon>
        <taxon>Ecdysozoa</taxon>
        <taxon>Arthropoda</taxon>
        <taxon>Hexapoda</taxon>
        <taxon>Insecta</taxon>
        <taxon>Pterygota</taxon>
        <taxon>Neoptera</taxon>
        <taxon>Endopterygota</taxon>
        <taxon>Lepidoptera</taxon>
        <taxon>Glossata</taxon>
        <taxon>Ditrysia</taxon>
        <taxon>Noctuoidea</taxon>
        <taxon>Noctuidae</taxon>
        <taxon>Plusiinae</taxon>
        <taxon>Trichoplusia</taxon>
    </lineage>
</organism>
<keyword evidence="2" id="KW-0734">Signal transduction inhibitor</keyword>
<keyword evidence="4 6" id="KW-0727">SH2 domain</keyword>
<dbReference type="GeneID" id="113495668"/>
<dbReference type="InterPro" id="IPR000980">
    <property type="entry name" value="SH2"/>
</dbReference>
<feature type="compositionally biased region" description="Polar residues" evidence="7">
    <location>
        <begin position="1"/>
        <end position="10"/>
    </location>
</feature>
<dbReference type="FunFam" id="1.10.750.20:FF:000002">
    <property type="entry name" value="Suppressor of cytokine signaling 2"/>
    <property type="match status" value="1"/>
</dbReference>
<dbReference type="InterPro" id="IPR036036">
    <property type="entry name" value="SOCS_box-like_dom_sf"/>
</dbReference>
<gene>
    <name evidence="11" type="primary">LOC113495668</name>
</gene>
<dbReference type="InterPro" id="IPR001496">
    <property type="entry name" value="SOCS_box"/>
</dbReference>
<accession>A0A7E5VPR3</accession>
<evidence type="ECO:0000256" key="4">
    <source>
        <dbReference type="ARBA" id="ARBA00022999"/>
    </source>
</evidence>
<feature type="domain" description="SOCS box" evidence="9">
    <location>
        <begin position="573"/>
        <end position="623"/>
    </location>
</feature>
<feature type="compositionally biased region" description="Basic and acidic residues" evidence="7">
    <location>
        <begin position="227"/>
        <end position="238"/>
    </location>
</feature>
<evidence type="ECO:0000256" key="3">
    <source>
        <dbReference type="ARBA" id="ARBA00022786"/>
    </source>
</evidence>
<dbReference type="AlphaFoldDB" id="A0A7E5VPR3"/>
<dbReference type="GO" id="GO:0035556">
    <property type="term" value="P:intracellular signal transduction"/>
    <property type="evidence" value="ECO:0007669"/>
    <property type="project" value="InterPro"/>
</dbReference>
<evidence type="ECO:0000259" key="9">
    <source>
        <dbReference type="PROSITE" id="PS50225"/>
    </source>
</evidence>